<keyword evidence="2" id="KW-0812">Transmembrane</keyword>
<dbReference type="RefSeq" id="WP_013820802.1">
    <property type="nucleotide sequence ID" value="NC_015572.1"/>
</dbReference>
<dbReference type="PANTHER" id="PTHR43630">
    <property type="entry name" value="POLY-BETA-1,6-N-ACETYL-D-GLUCOSAMINE SYNTHASE"/>
    <property type="match status" value="1"/>
</dbReference>
<gene>
    <name evidence="4" type="ordered locus">Metme_4236</name>
</gene>
<dbReference type="EMBL" id="CP002738">
    <property type="protein sequence ID" value="AEG02587.1"/>
    <property type="molecule type" value="Genomic_DNA"/>
</dbReference>
<organism evidence="4 5">
    <name type="scientific">Methylomonas methanica (strain DSM 25384 / MC09)</name>
    <dbReference type="NCBI Taxonomy" id="857087"/>
    <lineage>
        <taxon>Bacteria</taxon>
        <taxon>Pseudomonadati</taxon>
        <taxon>Pseudomonadota</taxon>
        <taxon>Gammaproteobacteria</taxon>
        <taxon>Methylococcales</taxon>
        <taxon>Methylococcaceae</taxon>
        <taxon>Methylomonas</taxon>
    </lineage>
</organism>
<dbReference type="InterPro" id="IPR029044">
    <property type="entry name" value="Nucleotide-diphossugar_trans"/>
</dbReference>
<evidence type="ECO:0000313" key="4">
    <source>
        <dbReference type="EMBL" id="AEG02587.1"/>
    </source>
</evidence>
<dbReference type="eggNOG" id="COG1215">
    <property type="taxonomic scope" value="Bacteria"/>
</dbReference>
<dbReference type="STRING" id="857087.Metme_4236"/>
<keyword evidence="2" id="KW-1133">Transmembrane helix</keyword>
<dbReference type="KEGG" id="mmt:Metme_4236"/>
<comment type="similarity">
    <text evidence="1">Belongs to the glycosyltransferase 2 family. WaaE/KdtX subfamily.</text>
</comment>
<proteinExistence type="inferred from homology"/>
<name>G0A244_METMM</name>
<reference evidence="4 5" key="1">
    <citation type="journal article" date="2011" name="J. Bacteriol.">
        <title>Complete Genome Sequence of the Aerobic Marine Methanotroph Methylomonas methanica MC09.</title>
        <authorList>
            <person name="Boden R."/>
            <person name="Cunliffe M."/>
            <person name="Scanlan J."/>
            <person name="Moussard H."/>
            <person name="Kits K.D."/>
            <person name="Klotz M.G."/>
            <person name="Jetten M.S."/>
            <person name="Vuilleumier S."/>
            <person name="Han J."/>
            <person name="Peters L."/>
            <person name="Mikhailova N."/>
            <person name="Teshima H."/>
            <person name="Tapia R."/>
            <person name="Kyrpides N."/>
            <person name="Ivanova N."/>
            <person name="Pagani I."/>
            <person name="Cheng J.F."/>
            <person name="Goodwin L."/>
            <person name="Han C."/>
            <person name="Hauser L."/>
            <person name="Land M.L."/>
            <person name="Lapidus A."/>
            <person name="Lucas S."/>
            <person name="Pitluck S."/>
            <person name="Woyke T."/>
            <person name="Stein L."/>
            <person name="Murrell J.C."/>
        </authorList>
    </citation>
    <scope>NUCLEOTIDE SEQUENCE [LARGE SCALE GENOMIC DNA]</scope>
    <source>
        <strain evidence="4 5">MC09</strain>
    </source>
</reference>
<dbReference type="CDD" id="cd00761">
    <property type="entry name" value="Glyco_tranf_GTA_type"/>
    <property type="match status" value="1"/>
</dbReference>
<keyword evidence="2" id="KW-0472">Membrane</keyword>
<sequence>MDVGVVVIGRNEGRRLEKCLRSVAALTRSIVYVDSGSTDDSVAIARNMRIDVHELDASQPFSAARARNEGFAYLQQRLSSMAFVQFIDGDCELAAEWLTVARNTFAEHGDYAAVVGHLREMHPDASIYNRLCALEWASLPTGDLTDRAGLGGIALVRADVFRQLNGFNARVIAGEERELGVRMGRAGYKIVKLDVSMALHDADIHRFRQWWNRAVRSGHAIGQSVKLYGNAIKRNDVRKRRSILFWGGLLPLVVLTGVVPTGGWSLGLLLGYPLLGVRIYRYCRSLGIGREDSRLYSGFITLSKFPEAVGLLKFYKNNLNGSFQIIEYK</sequence>
<dbReference type="GO" id="GO:0016740">
    <property type="term" value="F:transferase activity"/>
    <property type="evidence" value="ECO:0007669"/>
    <property type="project" value="UniProtKB-KW"/>
</dbReference>
<dbReference type="Gene3D" id="3.90.550.10">
    <property type="entry name" value="Spore Coat Polysaccharide Biosynthesis Protein SpsA, Chain A"/>
    <property type="match status" value="1"/>
</dbReference>
<dbReference type="HOGENOM" id="CLU_070021_0_0_6"/>
<reference key="2">
    <citation type="submission" date="2011-05" db="EMBL/GenBank/DDBJ databases">
        <title>Complete genome sequence of the aerobic marine methanotroph Methylomonas methanica MC09.</title>
        <authorList>
            <person name="Boden R."/>
            <person name="Cunliffe M."/>
            <person name="Scanlan J."/>
            <person name="Moussard H."/>
            <person name="Kits K.D."/>
            <person name="Klotz M."/>
            <person name="Jetten M."/>
            <person name="Vuilleumier S."/>
            <person name="Han J."/>
            <person name="Peters L."/>
            <person name="Mikhailova N."/>
            <person name="Teshima H."/>
            <person name="Tapia R."/>
            <person name="Kyrpides N."/>
            <person name="Ivanova N."/>
            <person name="Pagani I."/>
            <person name="Cheng J.-F."/>
            <person name="Goodwin L."/>
            <person name="Han C."/>
            <person name="Hauser L."/>
            <person name="Land M."/>
            <person name="Lapidus A."/>
            <person name="Lucas S."/>
            <person name="Pitluck S."/>
            <person name="Woyke T."/>
            <person name="Stein L.Y."/>
            <person name="Murrell C."/>
        </authorList>
    </citation>
    <scope>NUCLEOTIDE SEQUENCE</scope>
    <source>
        <strain>MC09</strain>
    </source>
</reference>
<accession>G0A244</accession>
<dbReference type="Proteomes" id="UP000008888">
    <property type="component" value="Chromosome"/>
</dbReference>
<keyword evidence="4" id="KW-0808">Transferase</keyword>
<dbReference type="OrthoDB" id="9806824at2"/>
<reference evidence="5" key="3">
    <citation type="submission" date="2011-05" db="EMBL/GenBank/DDBJ databases">
        <title>Complete sequence of Methylomonas methanica MC09.</title>
        <authorList>
            <consortium name="US DOE Joint Genome Institute"/>
            <person name="Lucas S."/>
            <person name="Han J."/>
            <person name="Lapidus A."/>
            <person name="Cheng J.-F."/>
            <person name="Goodwin L."/>
            <person name="Pitluck S."/>
            <person name="Peters L."/>
            <person name="Mikhailova N."/>
            <person name="Teshima H."/>
            <person name="Han C."/>
            <person name="Tapia R."/>
            <person name="Land M."/>
            <person name="Hauser L."/>
            <person name="Kyrpides N."/>
            <person name="Ivanova N."/>
            <person name="Pagani I."/>
            <person name="Stein L."/>
            <person name="Woyke T."/>
        </authorList>
    </citation>
    <scope>NUCLEOTIDE SEQUENCE [LARGE SCALE GENOMIC DNA]</scope>
    <source>
        <strain evidence="5">MC09</strain>
    </source>
</reference>
<dbReference type="AlphaFoldDB" id="G0A244"/>
<protein>
    <submittedName>
        <fullName evidence="4">Glycosyl transferase family 2</fullName>
    </submittedName>
</protein>
<feature type="domain" description="Glycosyltransferase 2-like" evidence="3">
    <location>
        <begin position="5"/>
        <end position="120"/>
    </location>
</feature>
<dbReference type="PANTHER" id="PTHR43630:SF2">
    <property type="entry name" value="GLYCOSYLTRANSFERASE"/>
    <property type="match status" value="1"/>
</dbReference>
<dbReference type="SUPFAM" id="SSF53448">
    <property type="entry name" value="Nucleotide-diphospho-sugar transferases"/>
    <property type="match status" value="1"/>
</dbReference>
<dbReference type="InterPro" id="IPR001173">
    <property type="entry name" value="Glyco_trans_2-like"/>
</dbReference>
<evidence type="ECO:0000256" key="1">
    <source>
        <dbReference type="ARBA" id="ARBA00038494"/>
    </source>
</evidence>
<evidence type="ECO:0000313" key="5">
    <source>
        <dbReference type="Proteomes" id="UP000008888"/>
    </source>
</evidence>
<evidence type="ECO:0000256" key="2">
    <source>
        <dbReference type="SAM" id="Phobius"/>
    </source>
</evidence>
<keyword evidence="5" id="KW-1185">Reference proteome</keyword>
<evidence type="ECO:0000259" key="3">
    <source>
        <dbReference type="Pfam" id="PF00535"/>
    </source>
</evidence>
<feature type="transmembrane region" description="Helical" evidence="2">
    <location>
        <begin position="243"/>
        <end position="266"/>
    </location>
</feature>
<dbReference type="Pfam" id="PF00535">
    <property type="entry name" value="Glycos_transf_2"/>
    <property type="match status" value="1"/>
</dbReference>